<protein>
    <submittedName>
        <fullName evidence="1">Uncharacterized protein</fullName>
    </submittedName>
</protein>
<dbReference type="Proteomes" id="UP000331127">
    <property type="component" value="Unassembled WGS sequence"/>
</dbReference>
<organism evidence="1 2">
    <name type="scientific">Acrocarpospora macrocephala</name>
    <dbReference type="NCBI Taxonomy" id="150177"/>
    <lineage>
        <taxon>Bacteria</taxon>
        <taxon>Bacillati</taxon>
        <taxon>Actinomycetota</taxon>
        <taxon>Actinomycetes</taxon>
        <taxon>Streptosporangiales</taxon>
        <taxon>Streptosporangiaceae</taxon>
        <taxon>Acrocarpospora</taxon>
    </lineage>
</organism>
<proteinExistence type="predicted"/>
<evidence type="ECO:0000313" key="2">
    <source>
        <dbReference type="Proteomes" id="UP000331127"/>
    </source>
</evidence>
<gene>
    <name evidence="1" type="ORF">Amac_030050</name>
</gene>
<dbReference type="AlphaFoldDB" id="A0A5M3WMM1"/>
<dbReference type="EMBL" id="BLAE01000015">
    <property type="protein sequence ID" value="GES09409.1"/>
    <property type="molecule type" value="Genomic_DNA"/>
</dbReference>
<keyword evidence="2" id="KW-1185">Reference proteome</keyword>
<evidence type="ECO:0000313" key="1">
    <source>
        <dbReference type="EMBL" id="GES09409.1"/>
    </source>
</evidence>
<accession>A0A5M3WMM1</accession>
<sequence>MHRLSGSPITIHPLWRRGDRVAAGHRRAVTSISSMNVPRQTVISGSHLRMSIPSFLAVVAGGSAGGRDELGLVEQA</sequence>
<reference evidence="1 2" key="1">
    <citation type="submission" date="2019-10" db="EMBL/GenBank/DDBJ databases">
        <title>Whole genome shotgun sequence of Acrocarpospora macrocephala NBRC 16266.</title>
        <authorList>
            <person name="Ichikawa N."/>
            <person name="Kimura A."/>
            <person name="Kitahashi Y."/>
            <person name="Komaki H."/>
            <person name="Oguchi A."/>
        </authorList>
    </citation>
    <scope>NUCLEOTIDE SEQUENCE [LARGE SCALE GENOMIC DNA]</scope>
    <source>
        <strain evidence="1 2">NBRC 16266</strain>
    </source>
</reference>
<comment type="caution">
    <text evidence="1">The sequence shown here is derived from an EMBL/GenBank/DDBJ whole genome shotgun (WGS) entry which is preliminary data.</text>
</comment>
<name>A0A5M3WMM1_9ACTN</name>